<dbReference type="RefSeq" id="WP_274325711.1">
    <property type="nucleotide sequence ID" value="NZ_CP118158.1"/>
</dbReference>
<evidence type="ECO:0000313" key="2">
    <source>
        <dbReference type="Proteomes" id="UP001596432"/>
    </source>
</evidence>
<dbReference type="EMBL" id="JBHTAS010000001">
    <property type="protein sequence ID" value="MFC7140144.1"/>
    <property type="molecule type" value="Genomic_DNA"/>
</dbReference>
<evidence type="ECO:0000313" key="1">
    <source>
        <dbReference type="EMBL" id="MFC7140144.1"/>
    </source>
</evidence>
<dbReference type="Proteomes" id="UP001596432">
    <property type="component" value="Unassembled WGS sequence"/>
</dbReference>
<comment type="caution">
    <text evidence="1">The sequence shown here is derived from an EMBL/GenBank/DDBJ whole genome shotgun (WGS) entry which is preliminary data.</text>
</comment>
<sequence length="187" mass="19381">MSVTSRRELLRAAGLAAAGGLGGCVLRDEGPGTGHIYVENTDNADHRVALRVVARSEGTAEGGALGTTAGGGTAALGAPDAVISAWYRVPQGYALEFQNVIESGIVYSVRAALPGAPPSDRVTGVIDTCSGDPAGERVISVRTRPDGLGIIPWGCKEAYSREDLNYVDPEDYRVESIEGTVADPPND</sequence>
<protein>
    <recommendedName>
        <fullName evidence="3">Tat (Twin-arginine translocation) pathway signal sequence</fullName>
    </recommendedName>
</protein>
<keyword evidence="2" id="KW-1185">Reference proteome</keyword>
<dbReference type="GeneID" id="78820422"/>
<organism evidence="1 2">
    <name type="scientific">Halosimplex aquaticum</name>
    <dbReference type="NCBI Taxonomy" id="3026162"/>
    <lineage>
        <taxon>Archaea</taxon>
        <taxon>Methanobacteriati</taxon>
        <taxon>Methanobacteriota</taxon>
        <taxon>Stenosarchaea group</taxon>
        <taxon>Halobacteria</taxon>
        <taxon>Halobacteriales</taxon>
        <taxon>Haloarculaceae</taxon>
        <taxon>Halosimplex</taxon>
    </lineage>
</organism>
<gene>
    <name evidence="1" type="ORF">ACFQMA_09905</name>
</gene>
<name>A0ABD5XYL2_9EURY</name>
<dbReference type="PROSITE" id="PS51257">
    <property type="entry name" value="PROKAR_LIPOPROTEIN"/>
    <property type="match status" value="1"/>
</dbReference>
<proteinExistence type="predicted"/>
<accession>A0ABD5XYL2</accession>
<dbReference type="AlphaFoldDB" id="A0ABD5XYL2"/>
<evidence type="ECO:0008006" key="3">
    <source>
        <dbReference type="Google" id="ProtNLM"/>
    </source>
</evidence>
<reference evidence="1 2" key="1">
    <citation type="journal article" date="2019" name="Int. J. Syst. Evol. Microbiol.">
        <title>The Global Catalogue of Microorganisms (GCM) 10K type strain sequencing project: providing services to taxonomists for standard genome sequencing and annotation.</title>
        <authorList>
            <consortium name="The Broad Institute Genomics Platform"/>
            <consortium name="The Broad Institute Genome Sequencing Center for Infectious Disease"/>
            <person name="Wu L."/>
            <person name="Ma J."/>
        </authorList>
    </citation>
    <scope>NUCLEOTIDE SEQUENCE [LARGE SCALE GENOMIC DNA]</scope>
    <source>
        <strain evidence="1 2">XZYJT29</strain>
    </source>
</reference>